<dbReference type="InterPro" id="IPR011011">
    <property type="entry name" value="Znf_FYVE_PHD"/>
</dbReference>
<keyword evidence="4" id="KW-0156">Chromatin regulator</keyword>
<dbReference type="Gene3D" id="2.170.270.10">
    <property type="entry name" value="SET domain"/>
    <property type="match status" value="1"/>
</dbReference>
<evidence type="ECO:0000256" key="5">
    <source>
        <dbReference type="PROSITE-ProRule" id="PRU00146"/>
    </source>
</evidence>
<dbReference type="SUPFAM" id="SSF82199">
    <property type="entry name" value="SET domain"/>
    <property type="match status" value="1"/>
</dbReference>
<organism evidence="8 9">
    <name type="scientific">Pleurotus ostreatus (strain PC15)</name>
    <name type="common">Oyster mushroom</name>
    <dbReference type="NCBI Taxonomy" id="1137138"/>
    <lineage>
        <taxon>Eukaryota</taxon>
        <taxon>Fungi</taxon>
        <taxon>Dikarya</taxon>
        <taxon>Basidiomycota</taxon>
        <taxon>Agaricomycotina</taxon>
        <taxon>Agaricomycetes</taxon>
        <taxon>Agaricomycetidae</taxon>
        <taxon>Agaricales</taxon>
        <taxon>Pleurotineae</taxon>
        <taxon>Pleurotaceae</taxon>
        <taxon>Pleurotus</taxon>
    </lineage>
</organism>
<dbReference type="PANTHER" id="PTHR46462:SF3">
    <property type="entry name" value="UPSET, ISOFORM A"/>
    <property type="match status" value="1"/>
</dbReference>
<feature type="compositionally biased region" description="Pro residues" evidence="6">
    <location>
        <begin position="735"/>
        <end position="750"/>
    </location>
</feature>
<sequence length="886" mass="96362">MNDAAAEAALGLLGLSPTNLQPPSPIVPSKRKHNDPLQSQVAISSHQTQSELPDEGIDCICAFSYDDGFSIQCDDCQRWVHAACYGIVDPGEVKACEWRCSVCVPREVDKEAAKRIQLEKQKVLRVGNGNNKPKPRKPSPVGDRKGGARRPSAVTNAVDGHTHGGKRKPRRPSIINPSTSHGSHVDEEHVDVGDSWMQSYVPITHDIINHPETREKLQQHAQRWRGVTAISPGQETLTTVRPVHVPHSPYSNPSVRPPSFALHTTAPIPNDQLIAPYPSLITPSAAYLSDPLNAYAHLGIPKPFVHLIGHPLDVALDSRWRGDKSRFARNGCRPNAVLRPMLCSRSPDTKAQDDALSFGVFALRDLKANEEVVLGWEWDDGNAIHNLPAAIQTPHLFRDINREHDSAEQLDYLRRQMSIIIHTLSSTFTTCACGAKAKDCAIAQAAAFVDGYSAYSPGPGTSKPIDLGPLVGVERGFRTREKVPLSGGIGGVEMCPEVAPEIMTMSAKRKGKAKATEGMVLDVEMEEASYGAGAHSDIRGVGLSSPLRNIKRLPRKRTATDSIPAPPIPPLLPPRPPEIPSASPRSDSMDIDGEENEEKMPPKMRKRWIHKNLDALKEISRRDVSPESPSQSITAQPAEEVAMDMSEGCSDGQSRVIQAPLLNRMSIDNTPDTNGIENVQLTTPPSMDLPASLQRRPSTPTPTDLEDAPPKANNEVIDASIVMKEESTEPVEPSLVPPEAEPLQPAPLPLDPDEPSPLVVNEVDEMAVDETPSGASSEPVLLLSPTSSLADSQTLHSSMPVEQLPLVAVEQGLSKDESQDAGVDDNAQPSQDEPRPPTPPPQPAPKVKLSLKDFAMRKKKQREEEMAKVQPSPSAERRMRMSITTL</sequence>
<dbReference type="InterPro" id="IPR019786">
    <property type="entry name" value="Zinc_finger_PHD-type_CS"/>
</dbReference>
<feature type="region of interest" description="Disordered" evidence="6">
    <location>
        <begin position="554"/>
        <end position="602"/>
    </location>
</feature>
<evidence type="ECO:0000256" key="1">
    <source>
        <dbReference type="ARBA" id="ARBA00022723"/>
    </source>
</evidence>
<dbReference type="InterPro" id="IPR019787">
    <property type="entry name" value="Znf_PHD-finger"/>
</dbReference>
<dbReference type="Pfam" id="PF00628">
    <property type="entry name" value="PHD"/>
    <property type="match status" value="1"/>
</dbReference>
<dbReference type="InterPro" id="IPR046341">
    <property type="entry name" value="SET_dom_sf"/>
</dbReference>
<feature type="region of interest" description="Disordered" evidence="6">
    <location>
        <begin position="16"/>
        <end position="36"/>
    </location>
</feature>
<name>A0A067N606_PLEO1</name>
<evidence type="ECO:0000256" key="4">
    <source>
        <dbReference type="ARBA" id="ARBA00022853"/>
    </source>
</evidence>
<feature type="region of interest" description="Disordered" evidence="6">
    <location>
        <begin position="119"/>
        <end position="186"/>
    </location>
</feature>
<evidence type="ECO:0000256" key="2">
    <source>
        <dbReference type="ARBA" id="ARBA00022771"/>
    </source>
</evidence>
<dbReference type="InterPro" id="IPR013083">
    <property type="entry name" value="Znf_RING/FYVE/PHD"/>
</dbReference>
<dbReference type="Pfam" id="PF00856">
    <property type="entry name" value="SET"/>
    <property type="match status" value="1"/>
</dbReference>
<accession>A0A067N606</accession>
<protein>
    <recommendedName>
        <fullName evidence="7">PHD-type domain-containing protein</fullName>
    </recommendedName>
</protein>
<feature type="compositionally biased region" description="Pro residues" evidence="6">
    <location>
        <begin position="564"/>
        <end position="579"/>
    </location>
</feature>
<feature type="domain" description="PHD-type" evidence="7">
    <location>
        <begin position="56"/>
        <end position="106"/>
    </location>
</feature>
<dbReference type="GO" id="GO:0008270">
    <property type="term" value="F:zinc ion binding"/>
    <property type="evidence" value="ECO:0007669"/>
    <property type="project" value="UniProtKB-KW"/>
</dbReference>
<evidence type="ECO:0000256" key="3">
    <source>
        <dbReference type="ARBA" id="ARBA00022833"/>
    </source>
</evidence>
<dbReference type="Proteomes" id="UP000027073">
    <property type="component" value="Unassembled WGS sequence"/>
</dbReference>
<dbReference type="HOGENOM" id="CLU_006645_0_0_1"/>
<keyword evidence="2 5" id="KW-0863">Zinc-finger</keyword>
<evidence type="ECO:0000259" key="7">
    <source>
        <dbReference type="PROSITE" id="PS50016"/>
    </source>
</evidence>
<dbReference type="Gene3D" id="3.30.40.10">
    <property type="entry name" value="Zinc/RING finger domain, C3HC4 (zinc finger)"/>
    <property type="match status" value="1"/>
</dbReference>
<dbReference type="SMART" id="SM00249">
    <property type="entry name" value="PHD"/>
    <property type="match status" value="1"/>
</dbReference>
<dbReference type="STRING" id="1137138.A0A067N606"/>
<dbReference type="SUPFAM" id="SSF57903">
    <property type="entry name" value="FYVE/PHD zinc finger"/>
    <property type="match status" value="1"/>
</dbReference>
<dbReference type="PROSITE" id="PS01359">
    <property type="entry name" value="ZF_PHD_1"/>
    <property type="match status" value="1"/>
</dbReference>
<dbReference type="GO" id="GO:0006325">
    <property type="term" value="P:chromatin organization"/>
    <property type="evidence" value="ECO:0007669"/>
    <property type="project" value="UniProtKB-KW"/>
</dbReference>
<dbReference type="GO" id="GO:0006355">
    <property type="term" value="P:regulation of DNA-templated transcription"/>
    <property type="evidence" value="ECO:0007669"/>
    <property type="project" value="TreeGrafter"/>
</dbReference>
<evidence type="ECO:0000313" key="8">
    <source>
        <dbReference type="EMBL" id="KDQ23269.1"/>
    </source>
</evidence>
<dbReference type="EMBL" id="KL198013">
    <property type="protein sequence ID" value="KDQ23269.1"/>
    <property type="molecule type" value="Genomic_DNA"/>
</dbReference>
<dbReference type="InParanoid" id="A0A067N606"/>
<dbReference type="OrthoDB" id="79252at2759"/>
<feature type="compositionally biased region" description="Polar residues" evidence="6">
    <location>
        <begin position="666"/>
        <end position="685"/>
    </location>
</feature>
<evidence type="ECO:0000256" key="6">
    <source>
        <dbReference type="SAM" id="MobiDB-lite"/>
    </source>
</evidence>
<proteinExistence type="predicted"/>
<keyword evidence="3" id="KW-0862">Zinc</keyword>
<dbReference type="GO" id="GO:0034967">
    <property type="term" value="C:Set3 complex"/>
    <property type="evidence" value="ECO:0007669"/>
    <property type="project" value="TreeGrafter"/>
</dbReference>
<evidence type="ECO:0000313" key="9">
    <source>
        <dbReference type="Proteomes" id="UP000027073"/>
    </source>
</evidence>
<reference evidence="9" key="1">
    <citation type="journal article" date="2014" name="Proc. Natl. Acad. Sci. U.S.A.">
        <title>Extensive sampling of basidiomycete genomes demonstrates inadequacy of the white-rot/brown-rot paradigm for wood decay fungi.</title>
        <authorList>
            <person name="Riley R."/>
            <person name="Salamov A.A."/>
            <person name="Brown D.W."/>
            <person name="Nagy L.G."/>
            <person name="Floudas D."/>
            <person name="Held B.W."/>
            <person name="Levasseur A."/>
            <person name="Lombard V."/>
            <person name="Morin E."/>
            <person name="Otillar R."/>
            <person name="Lindquist E.A."/>
            <person name="Sun H."/>
            <person name="LaButti K.M."/>
            <person name="Schmutz J."/>
            <person name="Jabbour D."/>
            <person name="Luo H."/>
            <person name="Baker S.E."/>
            <person name="Pisabarro A.G."/>
            <person name="Walton J.D."/>
            <person name="Blanchette R.A."/>
            <person name="Henrissat B."/>
            <person name="Martin F."/>
            <person name="Cullen D."/>
            <person name="Hibbett D.S."/>
            <person name="Grigoriev I.V."/>
        </authorList>
    </citation>
    <scope>NUCLEOTIDE SEQUENCE [LARGE SCALE GENOMIC DNA]</scope>
    <source>
        <strain evidence="9">PC15</strain>
    </source>
</reference>
<dbReference type="PANTHER" id="PTHR46462">
    <property type="entry name" value="UPSET, ISOFORM A"/>
    <property type="match status" value="1"/>
</dbReference>
<dbReference type="GO" id="GO:0070210">
    <property type="term" value="C:Rpd3L-Expanded complex"/>
    <property type="evidence" value="ECO:0007669"/>
    <property type="project" value="TreeGrafter"/>
</dbReference>
<gene>
    <name evidence="8" type="ORF">PLEOSDRAFT_1098149</name>
</gene>
<feature type="compositionally biased region" description="Basic and acidic residues" evidence="6">
    <location>
        <begin position="850"/>
        <end position="867"/>
    </location>
</feature>
<dbReference type="AlphaFoldDB" id="A0A067N606"/>
<dbReference type="InterPro" id="IPR001965">
    <property type="entry name" value="Znf_PHD"/>
</dbReference>
<dbReference type="VEuPathDB" id="FungiDB:PLEOSDRAFT_1098149"/>
<keyword evidence="1" id="KW-0479">Metal-binding</keyword>
<dbReference type="SMART" id="SM00317">
    <property type="entry name" value="SET"/>
    <property type="match status" value="1"/>
</dbReference>
<dbReference type="InterPro" id="IPR001214">
    <property type="entry name" value="SET_dom"/>
</dbReference>
<dbReference type="PROSITE" id="PS50016">
    <property type="entry name" value="ZF_PHD_2"/>
    <property type="match status" value="1"/>
</dbReference>
<feature type="region of interest" description="Disordered" evidence="6">
    <location>
        <begin position="665"/>
        <end position="886"/>
    </location>
</feature>
<feature type="compositionally biased region" description="Polar residues" evidence="6">
    <location>
        <begin position="784"/>
        <end position="797"/>
    </location>
</feature>